<proteinExistence type="predicted"/>
<dbReference type="Proteomes" id="UP000283063">
    <property type="component" value="Chromosome"/>
</dbReference>
<organism evidence="1 2">
    <name type="scientific">Parasedimentitalea marina</name>
    <dbReference type="NCBI Taxonomy" id="2483033"/>
    <lineage>
        <taxon>Bacteria</taxon>
        <taxon>Pseudomonadati</taxon>
        <taxon>Pseudomonadota</taxon>
        <taxon>Alphaproteobacteria</taxon>
        <taxon>Rhodobacterales</taxon>
        <taxon>Paracoccaceae</taxon>
        <taxon>Parasedimentitalea</taxon>
    </lineage>
</organism>
<sequence>MNSYQEEQKIARRGAIVGYLHQVNGQPANADILLAVAKGCGIPSYYNEIIAAVSWLEEKGLVQTGGDGDVIIAEITKRGKRLARNEIVDEGVRLPDGGQ</sequence>
<gene>
    <name evidence="1" type="ORF">EBB79_08330</name>
</gene>
<evidence type="ECO:0000313" key="2">
    <source>
        <dbReference type="Proteomes" id="UP000283063"/>
    </source>
</evidence>
<protein>
    <submittedName>
        <fullName evidence="1">Uncharacterized protein</fullName>
    </submittedName>
</protein>
<name>A0A3T0N1M6_9RHOB</name>
<dbReference type="RefSeq" id="WP_127748462.1">
    <property type="nucleotide sequence ID" value="NZ_CP033219.1"/>
</dbReference>
<dbReference type="KEGG" id="sedi:EBB79_08330"/>
<reference evidence="1 2" key="1">
    <citation type="submission" date="2018-10" db="EMBL/GenBank/DDBJ databases">
        <title>Parasedimentitalea marina sp. nov., a psychrophilic bacterium isolated from deep seawater of the New Britain Trench.</title>
        <authorList>
            <person name="Cao J."/>
        </authorList>
    </citation>
    <scope>NUCLEOTIDE SEQUENCE [LARGE SCALE GENOMIC DNA]</scope>
    <source>
        <strain evidence="1 2">W43</strain>
    </source>
</reference>
<keyword evidence="2" id="KW-1185">Reference proteome</keyword>
<dbReference type="EMBL" id="CP033219">
    <property type="protein sequence ID" value="AZV77901.1"/>
    <property type="molecule type" value="Genomic_DNA"/>
</dbReference>
<dbReference type="AlphaFoldDB" id="A0A3T0N1M6"/>
<accession>A0A3T0N1M6</accession>
<evidence type="ECO:0000313" key="1">
    <source>
        <dbReference type="EMBL" id="AZV77901.1"/>
    </source>
</evidence>